<dbReference type="PANTHER" id="PTHR48051">
    <property type="match status" value="1"/>
</dbReference>
<keyword evidence="4" id="KW-1185">Reference proteome</keyword>
<dbReference type="InterPro" id="IPR050216">
    <property type="entry name" value="LRR_domain-containing"/>
</dbReference>
<protein>
    <submittedName>
        <fullName evidence="3">Uncharacterized protein</fullName>
    </submittedName>
</protein>
<name>A0A1W0WJU9_HYPEX</name>
<accession>A0A1W0WJU9</accession>
<evidence type="ECO:0000256" key="1">
    <source>
        <dbReference type="ARBA" id="ARBA00022614"/>
    </source>
</evidence>
<reference evidence="4" key="1">
    <citation type="submission" date="2017-01" db="EMBL/GenBank/DDBJ databases">
        <title>Comparative genomics of anhydrobiosis in the tardigrade Hypsibius dujardini.</title>
        <authorList>
            <person name="Yoshida Y."/>
            <person name="Koutsovoulos G."/>
            <person name="Laetsch D."/>
            <person name="Stevens L."/>
            <person name="Kumar S."/>
            <person name="Horikawa D."/>
            <person name="Ishino K."/>
            <person name="Komine S."/>
            <person name="Tomita M."/>
            <person name="Blaxter M."/>
            <person name="Arakawa K."/>
        </authorList>
    </citation>
    <scope>NUCLEOTIDE SEQUENCE [LARGE SCALE GENOMIC DNA]</scope>
    <source>
        <strain evidence="4">Z151</strain>
    </source>
</reference>
<evidence type="ECO:0000313" key="4">
    <source>
        <dbReference type="Proteomes" id="UP000192578"/>
    </source>
</evidence>
<dbReference type="InterPro" id="IPR032675">
    <property type="entry name" value="LRR_dom_sf"/>
</dbReference>
<dbReference type="OrthoDB" id="1060944at2759"/>
<keyword evidence="2" id="KW-0677">Repeat</keyword>
<dbReference type="Gene3D" id="3.80.10.10">
    <property type="entry name" value="Ribonuclease Inhibitor"/>
    <property type="match status" value="1"/>
</dbReference>
<dbReference type="InterPro" id="IPR001611">
    <property type="entry name" value="Leu-rich_rpt"/>
</dbReference>
<proteinExistence type="predicted"/>
<comment type="caution">
    <text evidence="3">The sequence shown here is derived from an EMBL/GenBank/DDBJ whole genome shotgun (WGS) entry which is preliminary data.</text>
</comment>
<dbReference type="Proteomes" id="UP000192578">
    <property type="component" value="Unassembled WGS sequence"/>
</dbReference>
<organism evidence="3 4">
    <name type="scientific">Hypsibius exemplaris</name>
    <name type="common">Freshwater tardigrade</name>
    <dbReference type="NCBI Taxonomy" id="2072580"/>
    <lineage>
        <taxon>Eukaryota</taxon>
        <taxon>Metazoa</taxon>
        <taxon>Ecdysozoa</taxon>
        <taxon>Tardigrada</taxon>
        <taxon>Eutardigrada</taxon>
        <taxon>Parachela</taxon>
        <taxon>Hypsibioidea</taxon>
        <taxon>Hypsibiidae</taxon>
        <taxon>Hypsibius</taxon>
    </lineage>
</organism>
<dbReference type="Pfam" id="PF00560">
    <property type="entry name" value="LRR_1"/>
    <property type="match status" value="1"/>
</dbReference>
<dbReference type="SUPFAM" id="SSF52075">
    <property type="entry name" value="Outer arm dynein light chain 1"/>
    <property type="match status" value="1"/>
</dbReference>
<sequence>MLNLRSNRITALPDEVCRMSELRVLDISGNRFQTFPSFILNNSKIQTVIVQDNQIIEVDTDLLKGASLSLKELNLCENPLSRHCHSQLEYIREEGGFTFCLAYSPAEDNFADID</sequence>
<dbReference type="AlphaFoldDB" id="A0A1W0WJU9"/>
<gene>
    <name evidence="3" type="ORF">BV898_10365</name>
</gene>
<dbReference type="PANTHER" id="PTHR48051:SF1">
    <property type="entry name" value="RAS SUPPRESSOR PROTEIN 1"/>
    <property type="match status" value="1"/>
</dbReference>
<evidence type="ECO:0000313" key="3">
    <source>
        <dbReference type="EMBL" id="OQV15498.1"/>
    </source>
</evidence>
<evidence type="ECO:0000256" key="2">
    <source>
        <dbReference type="ARBA" id="ARBA00022737"/>
    </source>
</evidence>
<keyword evidence="1" id="KW-0433">Leucine-rich repeat</keyword>
<dbReference type="GO" id="GO:0005737">
    <property type="term" value="C:cytoplasm"/>
    <property type="evidence" value="ECO:0007669"/>
    <property type="project" value="TreeGrafter"/>
</dbReference>
<dbReference type="EMBL" id="MTYJ01000088">
    <property type="protein sequence ID" value="OQV15498.1"/>
    <property type="molecule type" value="Genomic_DNA"/>
</dbReference>